<proteinExistence type="predicted"/>
<comment type="caution">
    <text evidence="2">The sequence shown here is derived from an EMBL/GenBank/DDBJ whole genome shotgun (WGS) entry which is preliminary data.</text>
</comment>
<feature type="region of interest" description="Disordered" evidence="1">
    <location>
        <begin position="112"/>
        <end position="156"/>
    </location>
</feature>
<keyword evidence="3" id="KW-1185">Reference proteome</keyword>
<evidence type="ECO:0000313" key="2">
    <source>
        <dbReference type="EMBL" id="ELY92964.1"/>
    </source>
</evidence>
<protein>
    <submittedName>
        <fullName evidence="2">Uncharacterized protein</fullName>
    </submittedName>
</protein>
<reference evidence="2 3" key="1">
    <citation type="journal article" date="2014" name="PLoS Genet.">
        <title>Phylogenetically driven sequencing of extremely halophilic archaea reveals strategies for static and dynamic osmo-response.</title>
        <authorList>
            <person name="Becker E.A."/>
            <person name="Seitzer P.M."/>
            <person name="Tritt A."/>
            <person name="Larsen D."/>
            <person name="Krusor M."/>
            <person name="Yao A.I."/>
            <person name="Wu D."/>
            <person name="Madern D."/>
            <person name="Eisen J.A."/>
            <person name="Darling A.E."/>
            <person name="Facciotti M.T."/>
        </authorList>
    </citation>
    <scope>NUCLEOTIDE SEQUENCE [LARGE SCALE GENOMIC DNA]</scope>
    <source>
        <strain evidence="2 3">JCM 10989</strain>
    </source>
</reference>
<organism evidence="2 3">
    <name type="scientific">Natrialba hulunbeirensis JCM 10989</name>
    <dbReference type="NCBI Taxonomy" id="1227493"/>
    <lineage>
        <taxon>Archaea</taxon>
        <taxon>Methanobacteriati</taxon>
        <taxon>Methanobacteriota</taxon>
        <taxon>Stenosarchaea group</taxon>
        <taxon>Halobacteria</taxon>
        <taxon>Halobacteriales</taxon>
        <taxon>Natrialbaceae</taxon>
        <taxon>Natrialba</taxon>
    </lineage>
</organism>
<evidence type="ECO:0000313" key="3">
    <source>
        <dbReference type="Proteomes" id="UP000011519"/>
    </source>
</evidence>
<dbReference type="Proteomes" id="UP000011519">
    <property type="component" value="Unassembled WGS sequence"/>
</dbReference>
<dbReference type="RefSeq" id="WP_006652537.1">
    <property type="nucleotide sequence ID" value="NZ_AOIM01000015.1"/>
</dbReference>
<sequence>MTSTHEHVHNPTAGPNTDQISLYVYESESDELVDAIYDASSIVIPDIGDRVSFVDAKAEGDFETNAVSYREESRETTYVVEDREITYITVDYDIDGYQQDHVLVSEVKLWARPTTRTADPPNEPAEPGEPDRPDGFDGSGGSDEPDRPDHRNKTEH</sequence>
<dbReference type="PATRIC" id="fig|1227493.4.peg.1283"/>
<name>M0A2Z2_9EURY</name>
<accession>M0A2Z2</accession>
<evidence type="ECO:0000256" key="1">
    <source>
        <dbReference type="SAM" id="MobiDB-lite"/>
    </source>
</evidence>
<feature type="compositionally biased region" description="Basic and acidic residues" evidence="1">
    <location>
        <begin position="144"/>
        <end position="156"/>
    </location>
</feature>
<dbReference type="AlphaFoldDB" id="M0A2Z2"/>
<dbReference type="EMBL" id="AOIM01000015">
    <property type="protein sequence ID" value="ELY92964.1"/>
    <property type="molecule type" value="Genomic_DNA"/>
</dbReference>
<gene>
    <name evidence="2" type="ORF">C483_06520</name>
</gene>